<dbReference type="GeneID" id="54351063"/>
<evidence type="ECO:0000313" key="3">
    <source>
        <dbReference type="Proteomes" id="UP000800082"/>
    </source>
</evidence>
<protein>
    <submittedName>
        <fullName evidence="2">Uncharacterized protein</fullName>
    </submittedName>
</protein>
<evidence type="ECO:0000313" key="2">
    <source>
        <dbReference type="EMBL" id="KAF1925951.1"/>
    </source>
</evidence>
<dbReference type="RefSeq" id="XP_033446203.1">
    <property type="nucleotide sequence ID" value="XM_033593395.1"/>
</dbReference>
<evidence type="ECO:0000256" key="1">
    <source>
        <dbReference type="SAM" id="Phobius"/>
    </source>
</evidence>
<keyword evidence="1" id="KW-1133">Transmembrane helix</keyword>
<keyword evidence="1" id="KW-0812">Transmembrane</keyword>
<sequence length="51" mass="5705">MGVGGEMDSWTTLHAMLASLYCGDCVVRYTKALRRSKLVRHPKREAVGHLC</sequence>
<keyword evidence="1" id="KW-0472">Membrane</keyword>
<keyword evidence="3" id="KW-1185">Reference proteome</keyword>
<proteinExistence type="predicted"/>
<accession>A0A6A5RCI1</accession>
<feature type="transmembrane region" description="Helical" evidence="1">
    <location>
        <begin position="12"/>
        <end position="30"/>
    </location>
</feature>
<reference evidence="2" key="1">
    <citation type="journal article" date="2020" name="Stud. Mycol.">
        <title>101 Dothideomycetes genomes: a test case for predicting lifestyles and emergence of pathogens.</title>
        <authorList>
            <person name="Haridas S."/>
            <person name="Albert R."/>
            <person name="Binder M."/>
            <person name="Bloem J."/>
            <person name="Labutti K."/>
            <person name="Salamov A."/>
            <person name="Andreopoulos B."/>
            <person name="Baker S."/>
            <person name="Barry K."/>
            <person name="Bills G."/>
            <person name="Bluhm B."/>
            <person name="Cannon C."/>
            <person name="Castanera R."/>
            <person name="Culley D."/>
            <person name="Daum C."/>
            <person name="Ezra D."/>
            <person name="Gonzalez J."/>
            <person name="Henrissat B."/>
            <person name="Kuo A."/>
            <person name="Liang C."/>
            <person name="Lipzen A."/>
            <person name="Lutzoni F."/>
            <person name="Magnuson J."/>
            <person name="Mondo S."/>
            <person name="Nolan M."/>
            <person name="Ohm R."/>
            <person name="Pangilinan J."/>
            <person name="Park H.-J."/>
            <person name="Ramirez L."/>
            <person name="Alfaro M."/>
            <person name="Sun H."/>
            <person name="Tritt A."/>
            <person name="Yoshinaga Y."/>
            <person name="Zwiers L.-H."/>
            <person name="Turgeon B."/>
            <person name="Goodwin S."/>
            <person name="Spatafora J."/>
            <person name="Crous P."/>
            <person name="Grigoriev I."/>
        </authorList>
    </citation>
    <scope>NUCLEOTIDE SEQUENCE</scope>
    <source>
        <strain evidence="2">CBS 183.55</strain>
    </source>
</reference>
<gene>
    <name evidence="2" type="ORF">M421DRAFT_423231</name>
</gene>
<dbReference type="Proteomes" id="UP000800082">
    <property type="component" value="Unassembled WGS sequence"/>
</dbReference>
<organism evidence="2 3">
    <name type="scientific">Didymella exigua CBS 183.55</name>
    <dbReference type="NCBI Taxonomy" id="1150837"/>
    <lineage>
        <taxon>Eukaryota</taxon>
        <taxon>Fungi</taxon>
        <taxon>Dikarya</taxon>
        <taxon>Ascomycota</taxon>
        <taxon>Pezizomycotina</taxon>
        <taxon>Dothideomycetes</taxon>
        <taxon>Pleosporomycetidae</taxon>
        <taxon>Pleosporales</taxon>
        <taxon>Pleosporineae</taxon>
        <taxon>Didymellaceae</taxon>
        <taxon>Didymella</taxon>
    </lineage>
</organism>
<dbReference type="EMBL" id="ML978980">
    <property type="protein sequence ID" value="KAF1925951.1"/>
    <property type="molecule type" value="Genomic_DNA"/>
</dbReference>
<dbReference type="AlphaFoldDB" id="A0A6A5RCI1"/>
<name>A0A6A5RCI1_9PLEO</name>